<dbReference type="Pfam" id="PF12840">
    <property type="entry name" value="HTH_20"/>
    <property type="match status" value="1"/>
</dbReference>
<evidence type="ECO:0000313" key="1">
    <source>
        <dbReference type="EMBL" id="EMA46667.1"/>
    </source>
</evidence>
<comment type="caution">
    <text evidence="1">The sequence shown here is derived from an EMBL/GenBank/DDBJ whole genome shotgun (WGS) entry which is preliminary data.</text>
</comment>
<dbReference type="PATRIC" id="fig|1227455.4.peg.680"/>
<organism evidence="1 2">
    <name type="scientific">Halococcus saccharolyticus DSM 5350</name>
    <dbReference type="NCBI Taxonomy" id="1227455"/>
    <lineage>
        <taxon>Archaea</taxon>
        <taxon>Methanobacteriati</taxon>
        <taxon>Methanobacteriota</taxon>
        <taxon>Stenosarchaea group</taxon>
        <taxon>Halobacteria</taxon>
        <taxon>Halobacteriales</taxon>
        <taxon>Halococcaceae</taxon>
        <taxon>Halococcus</taxon>
    </lineage>
</organism>
<sequence>MTSLLDDEYARTILEAARDEPLSADELSDACEASSSTVYRRIERLQAQNLLDDHQRLDPDGHHHKVYSTRVERVTVELRDDGFACTVDRGGGEDAADRFTRLYEGFK</sequence>
<dbReference type="InterPro" id="IPR036390">
    <property type="entry name" value="WH_DNA-bd_sf"/>
</dbReference>
<dbReference type="AlphaFoldDB" id="M0MLV4"/>
<dbReference type="InParanoid" id="M0MLV4"/>
<evidence type="ECO:0000313" key="2">
    <source>
        <dbReference type="Proteomes" id="UP000011669"/>
    </source>
</evidence>
<dbReference type="STRING" id="1227455.C449_03336"/>
<dbReference type="Proteomes" id="UP000011669">
    <property type="component" value="Unassembled WGS sequence"/>
</dbReference>
<protein>
    <submittedName>
        <fullName evidence="1">Uncharacterized protein</fullName>
    </submittedName>
</protein>
<gene>
    <name evidence="1" type="ORF">C449_03336</name>
</gene>
<dbReference type="OrthoDB" id="290446at2157"/>
<accession>M0MLV4</accession>
<dbReference type="CDD" id="cd00090">
    <property type="entry name" value="HTH_ARSR"/>
    <property type="match status" value="1"/>
</dbReference>
<keyword evidence="2" id="KW-1185">Reference proteome</keyword>
<dbReference type="InterPro" id="IPR011991">
    <property type="entry name" value="ArsR-like_HTH"/>
</dbReference>
<dbReference type="SUPFAM" id="SSF46785">
    <property type="entry name" value="Winged helix' DNA-binding domain"/>
    <property type="match status" value="1"/>
</dbReference>
<name>M0MLV4_9EURY</name>
<dbReference type="InterPro" id="IPR036388">
    <property type="entry name" value="WH-like_DNA-bd_sf"/>
</dbReference>
<dbReference type="RefSeq" id="WP_006076489.1">
    <property type="nucleotide sequence ID" value="NZ_AOMD01000012.1"/>
</dbReference>
<dbReference type="Gene3D" id="1.10.10.10">
    <property type="entry name" value="Winged helix-like DNA-binding domain superfamily/Winged helix DNA-binding domain"/>
    <property type="match status" value="1"/>
</dbReference>
<dbReference type="EMBL" id="AOMD01000012">
    <property type="protein sequence ID" value="EMA46667.1"/>
    <property type="molecule type" value="Genomic_DNA"/>
</dbReference>
<reference evidence="1 2" key="1">
    <citation type="journal article" date="2014" name="PLoS Genet.">
        <title>Phylogenetically driven sequencing of extremely halophilic archaea reveals strategies for static and dynamic osmo-response.</title>
        <authorList>
            <person name="Becker E.A."/>
            <person name="Seitzer P.M."/>
            <person name="Tritt A."/>
            <person name="Larsen D."/>
            <person name="Krusor M."/>
            <person name="Yao A.I."/>
            <person name="Wu D."/>
            <person name="Madern D."/>
            <person name="Eisen J.A."/>
            <person name="Darling A.E."/>
            <person name="Facciotti M.T."/>
        </authorList>
    </citation>
    <scope>NUCLEOTIDE SEQUENCE [LARGE SCALE GENOMIC DNA]</scope>
    <source>
        <strain evidence="1 2">DSM 5350</strain>
    </source>
</reference>
<proteinExistence type="predicted"/>